<comment type="caution">
    <text evidence="1">The sequence shown here is derived from an EMBL/GenBank/DDBJ whole genome shotgun (WGS) entry which is preliminary data.</text>
</comment>
<dbReference type="Proteomes" id="UP001283361">
    <property type="component" value="Unassembled WGS sequence"/>
</dbReference>
<accession>A0AAE1CRD5</accession>
<reference evidence="1" key="1">
    <citation type="journal article" date="2023" name="G3 (Bethesda)">
        <title>A reference genome for the long-term kleptoplast-retaining sea slug Elysia crispata morphotype clarki.</title>
        <authorList>
            <person name="Eastman K.E."/>
            <person name="Pendleton A.L."/>
            <person name="Shaikh M.A."/>
            <person name="Suttiyut T."/>
            <person name="Ogas R."/>
            <person name="Tomko P."/>
            <person name="Gavelis G."/>
            <person name="Widhalm J.R."/>
            <person name="Wisecaver J.H."/>
        </authorList>
    </citation>
    <scope>NUCLEOTIDE SEQUENCE</scope>
    <source>
        <strain evidence="1">ECLA1</strain>
    </source>
</reference>
<evidence type="ECO:0000313" key="1">
    <source>
        <dbReference type="EMBL" id="KAK3730143.1"/>
    </source>
</evidence>
<sequence>MSHPMKARLKRSIDTAKPYQAIAAVTTQTLAVGYWFCAGIDLIDLSGRILRQLSSTLFPCSMLTTPDGFLMVPSHMGDSIAKMNLDDKTIVFHHKVEQIKNPRGIAYAMDGSLIVVDETMRTLHLIRPNGVWLKKLWTDPGGQDADDELWLE</sequence>
<dbReference type="SUPFAM" id="SSF101898">
    <property type="entry name" value="NHL repeat"/>
    <property type="match status" value="1"/>
</dbReference>
<name>A0AAE1CRD5_9GAST</name>
<evidence type="ECO:0000313" key="2">
    <source>
        <dbReference type="Proteomes" id="UP001283361"/>
    </source>
</evidence>
<keyword evidence="2" id="KW-1185">Reference proteome</keyword>
<dbReference type="AlphaFoldDB" id="A0AAE1CRD5"/>
<protein>
    <submittedName>
        <fullName evidence="1">Uncharacterized protein</fullName>
    </submittedName>
</protein>
<organism evidence="1 2">
    <name type="scientific">Elysia crispata</name>
    <name type="common">lettuce slug</name>
    <dbReference type="NCBI Taxonomy" id="231223"/>
    <lineage>
        <taxon>Eukaryota</taxon>
        <taxon>Metazoa</taxon>
        <taxon>Spiralia</taxon>
        <taxon>Lophotrochozoa</taxon>
        <taxon>Mollusca</taxon>
        <taxon>Gastropoda</taxon>
        <taxon>Heterobranchia</taxon>
        <taxon>Euthyneura</taxon>
        <taxon>Panpulmonata</taxon>
        <taxon>Sacoglossa</taxon>
        <taxon>Placobranchoidea</taxon>
        <taxon>Plakobranchidae</taxon>
        <taxon>Elysia</taxon>
    </lineage>
</organism>
<dbReference type="EMBL" id="JAWDGP010007091">
    <property type="protein sequence ID" value="KAK3730143.1"/>
    <property type="molecule type" value="Genomic_DNA"/>
</dbReference>
<dbReference type="InterPro" id="IPR011042">
    <property type="entry name" value="6-blade_b-propeller_TolB-like"/>
</dbReference>
<gene>
    <name evidence="1" type="ORF">RRG08_039919</name>
</gene>
<dbReference type="Gene3D" id="2.120.10.30">
    <property type="entry name" value="TolB, C-terminal domain"/>
    <property type="match status" value="1"/>
</dbReference>
<proteinExistence type="predicted"/>